<feature type="region of interest" description="Disordered" evidence="1">
    <location>
        <begin position="211"/>
        <end position="241"/>
    </location>
</feature>
<evidence type="ECO:0000256" key="1">
    <source>
        <dbReference type="SAM" id="MobiDB-lite"/>
    </source>
</evidence>
<protein>
    <submittedName>
        <fullName evidence="2">Unnamed protein product</fullName>
    </submittedName>
</protein>
<reference evidence="2" key="1">
    <citation type="submission" date="2023-04" db="EMBL/GenBank/DDBJ databases">
        <title>Phytophthora lilii NBRC 32176.</title>
        <authorList>
            <person name="Ichikawa N."/>
            <person name="Sato H."/>
            <person name="Tonouchi N."/>
        </authorList>
    </citation>
    <scope>NUCLEOTIDE SEQUENCE</scope>
    <source>
        <strain evidence="2">NBRC 32176</strain>
    </source>
</reference>
<dbReference type="AlphaFoldDB" id="A0A9W7CML9"/>
<name>A0A9W7CML9_9STRA</name>
<comment type="caution">
    <text evidence="2">The sequence shown here is derived from an EMBL/GenBank/DDBJ whole genome shotgun (WGS) entry which is preliminary data.</text>
</comment>
<dbReference type="InterPro" id="IPR052776">
    <property type="entry name" value="Chloro_ReproSupport/MetalTrans"/>
</dbReference>
<dbReference type="PANTHER" id="PTHR33876:SF4">
    <property type="entry name" value="CHLOROPLAST PROTEIN FOR GROWTH AND FERTILITY 2"/>
    <property type="match status" value="1"/>
</dbReference>
<gene>
    <name evidence="2" type="ORF">Plil01_001525800</name>
</gene>
<sequence length="241" mass="25790">MINEAAAMVTRILEEHSDLSGASVGKIIYGRGAGNGARAHRYDPTLLSPTHQHALPVLTVAAGPDHLSAIAAMTIGSSWKAFSLGVRWGCGHPRTAHHDILRSWPNRGPECRKGRLPELRCGRLHDCVGGLDGVNVRRKYLLEMAEKELEECPTSPSIAKKTDSRSPSVEFTAAGSHGHLAPISPAEMTYEVVRSPASSFHLLAHQTAVSMSSTRTDFQSSSPWTLGQESPAKPNSSAAAT</sequence>
<accession>A0A9W7CML9</accession>
<dbReference type="Proteomes" id="UP001165083">
    <property type="component" value="Unassembled WGS sequence"/>
</dbReference>
<proteinExistence type="predicted"/>
<organism evidence="2 3">
    <name type="scientific">Phytophthora lilii</name>
    <dbReference type="NCBI Taxonomy" id="2077276"/>
    <lineage>
        <taxon>Eukaryota</taxon>
        <taxon>Sar</taxon>
        <taxon>Stramenopiles</taxon>
        <taxon>Oomycota</taxon>
        <taxon>Peronosporomycetes</taxon>
        <taxon>Peronosporales</taxon>
        <taxon>Peronosporaceae</taxon>
        <taxon>Phytophthora</taxon>
    </lineage>
</organism>
<evidence type="ECO:0000313" key="2">
    <source>
        <dbReference type="EMBL" id="GMF36003.1"/>
    </source>
</evidence>
<keyword evidence="3" id="KW-1185">Reference proteome</keyword>
<evidence type="ECO:0000313" key="3">
    <source>
        <dbReference type="Proteomes" id="UP001165083"/>
    </source>
</evidence>
<dbReference type="EMBL" id="BSXW01001342">
    <property type="protein sequence ID" value="GMF36003.1"/>
    <property type="molecule type" value="Genomic_DNA"/>
</dbReference>
<dbReference type="OrthoDB" id="669460at2759"/>
<dbReference type="PANTHER" id="PTHR33876">
    <property type="entry name" value="UNNAMED PRODUCT"/>
    <property type="match status" value="1"/>
</dbReference>